<keyword evidence="8" id="KW-0112">Calmodulin-binding</keyword>
<dbReference type="Gene3D" id="1.20.5.190">
    <property type="match status" value="22"/>
</dbReference>
<feature type="region of interest" description="Disordered" evidence="12">
    <location>
        <begin position="895"/>
        <end position="914"/>
    </location>
</feature>
<dbReference type="InterPro" id="IPR036872">
    <property type="entry name" value="CH_dom_sf"/>
</dbReference>
<dbReference type="InterPro" id="IPR031549">
    <property type="entry name" value="ASH"/>
</dbReference>
<sequence length="3090" mass="354052">MSGVSILSGDRGEGVSTFEFSMLDQAVPYPSAMAGLPTSTPNPGKARRKSRRSWFENTPKGFKFEIAVDKSELQEPVRRKSENMEVLTLTHFTAPPRLGFGTLKLGQERMCTLMLRNPHDYEQSVKVEKVPEKKNFTVNCREVVVGPNDSFPLEITWVPKDAGGCREMVLMQIDNSYRLQAYVFGTVTEPPKKKKTSGKRTGLLASKASRPFSVIQTSSLANIDHAYSPEKKPTRPGSRGAPHTQDSRARKPAVTVGVKGVGQNSKPGRKSVGKKSEEGRRRSSRNSGQFRESETVDDNDENVDPVEVERPVKRSSGEGPQGTVTKSKPGSVVPRKKMRRSNTYSNVSGNLGLVVPIIHNDQVLGLKDTSLINIDDCNISGIQVLEQSHDRLNAEPSFLETTVEPKSNCPNPSFIKKIETKSDNTVAYSAPKLRSNSMENKQDEIKLDEREDPSFLVPTKNVLTQKHLNDSLQDSLEMEGNQENVSPADEPSFLKPEVRSQNIRRKSLRRSGRFDSSEEPTGVRLLRSVKRNSSRPVDNDGHIVKAKKRRSSSEGSAVLKQLKNLKSFIHNKSLEIESSGNESGLAERLESEVAKCVERRETFVKTRTSPRFSMPAAESFRRGTFVTGSEKLKMLDEQAPSEASPRRTTFTVIKGGNKKSNMAGEKKLESKLVEEDEQTENDALHKIDEALKANVNSSENPDADRRPKMERMYSADSLENEDSLEEKFGSPNKILAAPTEEFSRRATLTVTKSRPSDALLNHHIHNGGVHTSLFKPDCIQEELAASDKTDGNRSSQNSTFEVSADKSILLKDANFQATPNHLPTSPNPNHSRRSTHVVYQPKVLNLSCVAGKQLFSVDDEPSFLQANSDKEKHAVMEPSFLEEKKESCERIPAEKTLDEHVDDNITQESESNELDKLDKVVTQKEEKPDISENDLAVENSLHVSQLGDPNMPNEDDEHGDVFSPPSANTRRRTLSARRSVGAQSVHNLSMEEIKDKFTAVDKANSEVFESKKTATDAEVEAEGGLFFIPMNDSGPKQEAPARKPNVKPDPKRFLKKRSNPVAQEVDVRTKRVCSESSAPLRSSVSARPVPKSTLSATRNVTSTGSSGTSGLVSKANTTRVVSRGPIKSSGNSGAGRQPMKPRLAASKGLSQSVLILSKKTKSVIPKHPLAFAAKNMYYDERWMEKQERGFVNWLNFILTPADEVQGSDVKVKVDAGKLTLELEKGRGKLAPTNEILSFRTYSAHRKLNRLRKSACRLFQSDAIRQVIHKLEREVESRRLLVRKDKMIHADLGAKQRLLDMLLSYNPLWLRVGLETIYGEVVPLQSNSDVYGLSRFIITRLLTSPDIAQEYSHPTVPHLYRDGYGEASAQHTLKKFLMLVYFLDQAKLQRIIDHNPCLFCKDSEYKASRDLLLQMSRDFLSGEGDINRHLGYLGYKVMYTQTALDEFDFAVKKLAIDLRDGVRLTRVVEMLCGRTDLSVQLRMPAISRLQKVHNIKLVFKALTDQNIDPGKSTPADIVEGHREKTLALLWAIILHYQVAVLINEEQLKEEVRLLERSLAVRQRLSRLAALKPVDGLNHRNSDAGDLHTQDDRLNLLLKWCRAVCAHFNIQIENFTVSFSDGRALCHIMHYYQPGLLPLAAIRNETTVTHLADMEKKCQQNLDCSFNDSASSATVFGDVEDPVIFEGFMNNEKENFKLLAEKVRELGGVPMMLHWGDMCNTIPDEKVVVTYLLHLCARLLDIRHESRAARVIQHAWRTYRLKKMEELYKRQEKAAVCIQRVWRGHKARLETNRRRLEKAWKKQIVAVSLIQTAVKKYLHRRRYLQMKASVNEIQAYCKGYLYRQTRERAALTIQRVYRGFRARVHISKMEEAATRIQAFVRGYIARKMAREYLSAVRVVQARFRAQQAMGKQRCQYKKVKESCITIQRFWRELKITREMRDKFVTQRAAAVKIQSKVRMMLQRAKYQKLRSAAVTIQSHVRSFRVRKAFKVVLHHSHHAATIIQAAFRGYQVRMQLRVESAAATYIQACYRCYYMNKRWRKLREAAVACQRLYRAKLAGKRQREIYRSLKCAAITLQAQFRMIQCRRPYLEQKEAAVRIQSFYRCQLARQAYQKQRESACVIQTYFRAYMACKQQALEYHRLRCATIRIQSAVRCYLVRKQFLEMKNAAVSLQAACRGYLFRKHRLKAVVTIQKSYRGYKVRKDVDRMNKAAVRIQTCFRRFIALRKFTAQKGAALVIQARYKAFAEMKKQQNSYEETKKACISIQRYWRQFVLAKNVRNQFIRQREAAVKIQANVRRMIQRGKYQKLKAAAVIIQSHIRSYRVRKAFKVVLYHSQTSATTIQAAFRGYLVRRQLRKEHDAATAIQACYRRFSQSKKYKSLCQSAIVCQRLIRAKQAGQKQRIQFCLLRQATIVLQAQYRMVVCRRQFTQFKSAAVVIQSRVRGHLAQQSYNRLREASIVLQKHWRAHTACKKQSEQYNKLRSAAIVLQSSWRGHKARSEYVQLRASVVKIQAGCRGFLFRSRRQNAAVVIQTVYRGFRVRKELTNMSAAATRIQAYFRRYRAEKVFAEYNQAAVCIQRLYRAQISMKTQKSCFNSLRKSCIAVQRLWRANTACKKQSDQYNKLRSAAIVLQSSWRGHKARSEYLQLRASVVKIQAGCQGFLFRSRRQKAAVKIQTVFRGYKVRKELTNMSAAATRIQACFRRQRAVKMFTQYKQAAVSIQRWYRAQIAMNSQKSHFNALRQSCVAVQRLWRANKAGKSTRQSYLAQRCAAVKLQANVRMMIQRSKYQRLKTAAMVIQSHIRSHRVRKAFKVVLCHSHHAATTLQAAFRGYLVRRQLRIESAAATYLQACYRCAAQRRRYCQLQKSAVVCQQRYRAKRECQKQFVLYSNLKKAAVAIQSQFRMIQCRREFMKSQAAAIKIQSWFRGTQDRAHFLKTRKAACVLQNYWRAELKCRRQFMAYHRLRDAVIALQSFHRGNMARKEVFRIRAAVKIQAFVRMTQARAQYSKYCHAALRIQGCVRVWQARKELNRLQQERSKVRESHLAQVVMVTRVNMAAIRIQRCYRNHCMMKIARERMHSILAIQVFLILLKNS</sequence>
<keyword evidence="6" id="KW-0677">Repeat</keyword>
<reference evidence="14" key="1">
    <citation type="submission" date="2022-11" db="EMBL/GenBank/DDBJ databases">
        <title>Centuries of genome instability and evolution in soft-shell clam transmissible cancer (bioRxiv).</title>
        <authorList>
            <person name="Hart S.F.M."/>
            <person name="Yonemitsu M.A."/>
            <person name="Giersch R.M."/>
            <person name="Beal B.F."/>
            <person name="Arriagada G."/>
            <person name="Davis B.W."/>
            <person name="Ostrander E.A."/>
            <person name="Goff S.P."/>
            <person name="Metzger M.J."/>
        </authorList>
    </citation>
    <scope>NUCLEOTIDE SEQUENCE</scope>
    <source>
        <strain evidence="14">MELC-2E11</strain>
        <tissue evidence="14">Siphon/mantle</tissue>
    </source>
</reference>
<evidence type="ECO:0000256" key="8">
    <source>
        <dbReference type="ARBA" id="ARBA00022860"/>
    </source>
</evidence>
<dbReference type="SMART" id="SM00015">
    <property type="entry name" value="IQ"/>
    <property type="match status" value="49"/>
</dbReference>
<keyword evidence="15" id="KW-1185">Reference proteome</keyword>
<feature type="compositionally biased region" description="Basic and acidic residues" evidence="12">
    <location>
        <begin position="307"/>
        <end position="316"/>
    </location>
</feature>
<dbReference type="Pfam" id="PF00612">
    <property type="entry name" value="IQ"/>
    <property type="match status" value="27"/>
</dbReference>
<dbReference type="EMBL" id="CP111013">
    <property type="protein sequence ID" value="WAQ95520.1"/>
    <property type="molecule type" value="Genomic_DNA"/>
</dbReference>
<evidence type="ECO:0000256" key="4">
    <source>
        <dbReference type="ARBA" id="ARBA00022553"/>
    </source>
</evidence>
<dbReference type="Proteomes" id="UP001164746">
    <property type="component" value="Chromosome 2"/>
</dbReference>
<dbReference type="InterPro" id="IPR001715">
    <property type="entry name" value="CH_dom"/>
</dbReference>
<dbReference type="InterPro" id="IPR051185">
    <property type="entry name" value="ASPM"/>
</dbReference>
<feature type="region of interest" description="Disordered" evidence="12">
    <location>
        <begin position="499"/>
        <end position="555"/>
    </location>
</feature>
<feature type="region of interest" description="Disordered" evidence="12">
    <location>
        <begin position="32"/>
        <end position="52"/>
    </location>
</feature>
<organism evidence="14 15">
    <name type="scientific">Mya arenaria</name>
    <name type="common">Soft-shell clam</name>
    <dbReference type="NCBI Taxonomy" id="6604"/>
    <lineage>
        <taxon>Eukaryota</taxon>
        <taxon>Metazoa</taxon>
        <taxon>Spiralia</taxon>
        <taxon>Lophotrochozoa</taxon>
        <taxon>Mollusca</taxon>
        <taxon>Bivalvia</taxon>
        <taxon>Autobranchia</taxon>
        <taxon>Heteroconchia</taxon>
        <taxon>Euheterodonta</taxon>
        <taxon>Imparidentia</taxon>
        <taxon>Neoheterodontei</taxon>
        <taxon>Myida</taxon>
        <taxon>Myoidea</taxon>
        <taxon>Myidae</taxon>
        <taxon>Mya</taxon>
    </lineage>
</organism>
<keyword evidence="7" id="KW-0498">Mitosis</keyword>
<keyword evidence="5" id="KW-0132">Cell division</keyword>
<evidence type="ECO:0000259" key="13">
    <source>
        <dbReference type="PROSITE" id="PS50021"/>
    </source>
</evidence>
<evidence type="ECO:0000256" key="5">
    <source>
        <dbReference type="ARBA" id="ARBA00022618"/>
    </source>
</evidence>
<feature type="region of interest" description="Disordered" evidence="12">
    <location>
        <begin position="656"/>
        <end position="680"/>
    </location>
</feature>
<evidence type="ECO:0000256" key="6">
    <source>
        <dbReference type="ARBA" id="ARBA00022737"/>
    </source>
</evidence>
<dbReference type="Pfam" id="PF15780">
    <property type="entry name" value="ASH"/>
    <property type="match status" value="1"/>
</dbReference>
<dbReference type="InterPro" id="IPR013783">
    <property type="entry name" value="Ig-like_fold"/>
</dbReference>
<evidence type="ECO:0000313" key="15">
    <source>
        <dbReference type="Proteomes" id="UP001164746"/>
    </source>
</evidence>
<dbReference type="SUPFAM" id="SSF47576">
    <property type="entry name" value="Calponin-homology domain, CH-domain"/>
    <property type="match status" value="1"/>
</dbReference>
<evidence type="ECO:0000256" key="9">
    <source>
        <dbReference type="ARBA" id="ARBA00023054"/>
    </source>
</evidence>
<gene>
    <name evidence="14" type="ORF">MAR_028210</name>
</gene>
<evidence type="ECO:0000256" key="11">
    <source>
        <dbReference type="ARBA" id="ARBA00023306"/>
    </source>
</evidence>
<keyword evidence="3" id="KW-0963">Cytoplasm</keyword>
<feature type="compositionally biased region" description="Basic residues" evidence="12">
    <location>
        <begin position="502"/>
        <end position="511"/>
    </location>
</feature>
<dbReference type="PROSITE" id="PS50096">
    <property type="entry name" value="IQ"/>
    <property type="match status" value="33"/>
</dbReference>
<evidence type="ECO:0000256" key="7">
    <source>
        <dbReference type="ARBA" id="ARBA00022776"/>
    </source>
</evidence>
<proteinExistence type="predicted"/>
<feature type="region of interest" description="Disordered" evidence="12">
    <location>
        <begin position="223"/>
        <end position="346"/>
    </location>
</feature>
<dbReference type="Gene3D" id="2.60.40.10">
    <property type="entry name" value="Immunoglobulins"/>
    <property type="match status" value="1"/>
</dbReference>
<keyword evidence="11" id="KW-0131">Cell cycle</keyword>
<dbReference type="CDD" id="cd21223">
    <property type="entry name" value="CH_ASPM_rpt1"/>
    <property type="match status" value="1"/>
</dbReference>
<evidence type="ECO:0000313" key="14">
    <source>
        <dbReference type="EMBL" id="WAQ95520.1"/>
    </source>
</evidence>
<feature type="compositionally biased region" description="Low complexity" evidence="12">
    <location>
        <begin position="1101"/>
        <end position="1110"/>
    </location>
</feature>
<evidence type="ECO:0000256" key="2">
    <source>
        <dbReference type="ARBA" id="ARBA00004496"/>
    </source>
</evidence>
<feature type="domain" description="Calponin-homology (CH)" evidence="13">
    <location>
        <begin position="1405"/>
        <end position="1536"/>
    </location>
</feature>
<evidence type="ECO:0000256" key="10">
    <source>
        <dbReference type="ARBA" id="ARBA00023242"/>
    </source>
</evidence>
<evidence type="ECO:0000256" key="12">
    <source>
        <dbReference type="SAM" id="MobiDB-lite"/>
    </source>
</evidence>
<dbReference type="Gene3D" id="1.10.418.10">
    <property type="entry name" value="Calponin-like domain"/>
    <property type="match status" value="2"/>
</dbReference>
<feature type="region of interest" description="Disordered" evidence="12">
    <location>
        <begin position="1029"/>
        <end position="1140"/>
    </location>
</feature>
<dbReference type="PROSITE" id="PS50021">
    <property type="entry name" value="CH"/>
    <property type="match status" value="2"/>
</dbReference>
<name>A0ABY7DFN4_MYAAR</name>
<feature type="compositionally biased region" description="Basic and acidic residues" evidence="12">
    <location>
        <begin position="664"/>
        <end position="673"/>
    </location>
</feature>
<dbReference type="CDD" id="cd23767">
    <property type="entry name" value="IQCD"/>
    <property type="match status" value="6"/>
</dbReference>
<dbReference type="Pfam" id="PF00307">
    <property type="entry name" value="CH"/>
    <property type="match status" value="2"/>
</dbReference>
<keyword evidence="10" id="KW-0539">Nucleus</keyword>
<dbReference type="SMART" id="SM00033">
    <property type="entry name" value="CH"/>
    <property type="match status" value="2"/>
</dbReference>
<keyword evidence="9" id="KW-0175">Coiled coil</keyword>
<dbReference type="CDD" id="cd21224">
    <property type="entry name" value="CH_ASPM_rpt2"/>
    <property type="match status" value="1"/>
</dbReference>
<evidence type="ECO:0000256" key="3">
    <source>
        <dbReference type="ARBA" id="ARBA00022490"/>
    </source>
</evidence>
<feature type="region of interest" description="Disordered" evidence="12">
    <location>
        <begin position="946"/>
        <end position="980"/>
    </location>
</feature>
<feature type="compositionally biased region" description="Polar residues" evidence="12">
    <location>
        <begin position="1074"/>
        <end position="1085"/>
    </location>
</feature>
<dbReference type="InterPro" id="IPR000048">
    <property type="entry name" value="IQ_motif_EF-hand-BS"/>
</dbReference>
<feature type="compositionally biased region" description="Acidic residues" evidence="12">
    <location>
        <begin position="295"/>
        <end position="306"/>
    </location>
</feature>
<protein>
    <submittedName>
        <fullName evidence="14">ASPM-like protein</fullName>
    </submittedName>
</protein>
<feature type="domain" description="Calponin-homology (CH)" evidence="13">
    <location>
        <begin position="1589"/>
        <end position="1738"/>
    </location>
</feature>
<accession>A0ABY7DFN4</accession>
<dbReference type="PANTHER" id="PTHR22706:SF1">
    <property type="entry name" value="ASSEMBLY FACTOR FOR SPINDLE MICROTUBULES"/>
    <property type="match status" value="1"/>
</dbReference>
<comment type="subcellular location">
    <subcellularLocation>
        <location evidence="2">Cytoplasm</location>
    </subcellularLocation>
    <subcellularLocation>
        <location evidence="1">Nucleus</location>
    </subcellularLocation>
</comment>
<dbReference type="SUPFAM" id="SSF52540">
    <property type="entry name" value="P-loop containing nucleoside triphosphate hydrolases"/>
    <property type="match status" value="12"/>
</dbReference>
<dbReference type="PANTHER" id="PTHR22706">
    <property type="entry name" value="ASSEMBLY FACTOR FOR SPINDLE MICROTUBULES"/>
    <property type="match status" value="1"/>
</dbReference>
<evidence type="ECO:0000256" key="1">
    <source>
        <dbReference type="ARBA" id="ARBA00004123"/>
    </source>
</evidence>
<dbReference type="InterPro" id="IPR027417">
    <property type="entry name" value="P-loop_NTPase"/>
</dbReference>
<keyword evidence="4" id="KW-0597">Phosphoprotein</keyword>